<gene>
    <name evidence="2" type="ORF">RSSM_02647</name>
</gene>
<dbReference type="Pfam" id="PF05729">
    <property type="entry name" value="NACHT"/>
    <property type="match status" value="1"/>
</dbReference>
<evidence type="ECO:0000313" key="3">
    <source>
        <dbReference type="Proteomes" id="UP000011885"/>
    </source>
</evidence>
<evidence type="ECO:0000259" key="1">
    <source>
        <dbReference type="Pfam" id="PF05729"/>
    </source>
</evidence>
<comment type="caution">
    <text evidence="2">The sequence shown here is derived from an EMBL/GenBank/DDBJ whole genome shotgun (WGS) entry which is preliminary data.</text>
</comment>
<accession>M5U368</accession>
<sequence>MNTNCQDTLRRAFAYLSACETRTDASWDGPRDEESVRGRVETLAVLLHVVPPQCLMHLDAIADRWMERFGVEGRPSAVQLRQVARSFLQEHFALRPAINVHAAISRFLQGGFTDGFDIAAESSVAQRSVAQSSVAQSSAAESERAREGNRHLEMGLRCWLEQLCTATRWTHLPSAVPGELSESLDRMYVELYACEEVSRSDPTCEAPRVDVSAIASRTFRRSVIVGGPGSGKSTLMQATAIAVTRGRLRDFDMAFVVNLDEYARSLEEHPGRTIGEFFFATLECDGLDEEIAADRFRELASQHDRFLWLYDGWDEVPESLRVVIAERIEEESRHCVTLITSRPSGLPRLLCDESHVGTYRLDRLRPHESRALATNLLRGRFPSTDVESILKAVLASSELNEYACNPYLFSLLVIYLADAKASRGQINLGEVLQQIVGWVRKRENSKSPVATSLTTEHVRAVSRMAYESWFKSQSRRDVYFGCDLEWRVERVGLSEVPILRSRFFDRADTVVDEYRFLHDSFQKFFVAMFVAEDLHEEEQTNFIDQAMVSVKQFGILCYAAALPGAFREVCYRSMECWYAKEDRFHQITIRMGRIATIAGWKSDRSKKLVPSLCKRLLHVVLHDADSPVTAQAVKVLAELDPRYLLKSASCRSDLDLRVLRLIVEHAPSELVCEYGLNEWISDCSEQSSIAAEAIGETSGLPANRSCLPESDVQNEPPALLECGERDRLMIRIASSAPDHSETANSLGRLVGQTYQYGADVVSMIAMDECLQQSTRALAMDALRSSSDRSVLKKVAERGGVSLANGTIRSLLKMSASRSVWLDRQWLEGRILRTTRGSERRVALAAYYQTVSRRSHKEMQCKRRFLARLTVDALRNADRTLLREISQMVEGASRVGAAFLADGEVVDELVHSMRRLVRHDESLDMLLTESATALCGEGGTPDEWVKWVALLDDASKAFRETSDPQRRRCLDGLVQRLGRRLAKWDPAQLLQRAADNESLEAVLESFAVRSHWLVYSDRIMDADGNEIACRVEGPMSTVQFSTPEAIAKIAQELPPRQRSDFLSYWHVVAEGGDQHDAVDRETIHRVICTVMDSQYETSLGEHLSACYDDGRPPSFSSWKKNLTRVVERYRHDPELLAHLHQIGLGNKRVKPR</sequence>
<dbReference type="InterPro" id="IPR027417">
    <property type="entry name" value="P-loop_NTPase"/>
</dbReference>
<protein>
    <recommendedName>
        <fullName evidence="1">NACHT domain-containing protein</fullName>
    </recommendedName>
</protein>
<dbReference type="AlphaFoldDB" id="M5U368"/>
<evidence type="ECO:0000313" key="2">
    <source>
        <dbReference type="EMBL" id="EMI55907.1"/>
    </source>
</evidence>
<organism evidence="2 3">
    <name type="scientific">Rhodopirellula sallentina SM41</name>
    <dbReference type="NCBI Taxonomy" id="1263870"/>
    <lineage>
        <taxon>Bacteria</taxon>
        <taxon>Pseudomonadati</taxon>
        <taxon>Planctomycetota</taxon>
        <taxon>Planctomycetia</taxon>
        <taxon>Pirellulales</taxon>
        <taxon>Pirellulaceae</taxon>
        <taxon>Rhodopirellula</taxon>
    </lineage>
</organism>
<keyword evidence="3" id="KW-1185">Reference proteome</keyword>
<dbReference type="RefSeq" id="WP_008678664.1">
    <property type="nucleotide sequence ID" value="NZ_ANOH01000187.1"/>
</dbReference>
<dbReference type="InterPro" id="IPR007111">
    <property type="entry name" value="NACHT_NTPase"/>
</dbReference>
<dbReference type="Gene3D" id="3.40.50.300">
    <property type="entry name" value="P-loop containing nucleotide triphosphate hydrolases"/>
    <property type="match status" value="1"/>
</dbReference>
<feature type="domain" description="NACHT" evidence="1">
    <location>
        <begin position="220"/>
        <end position="353"/>
    </location>
</feature>
<dbReference type="Proteomes" id="UP000011885">
    <property type="component" value="Unassembled WGS sequence"/>
</dbReference>
<dbReference type="EMBL" id="ANOH01000187">
    <property type="protein sequence ID" value="EMI55907.1"/>
    <property type="molecule type" value="Genomic_DNA"/>
</dbReference>
<reference evidence="2 3" key="1">
    <citation type="journal article" date="2013" name="Mar. Genomics">
        <title>Expression of sulfatases in Rhodopirellula baltica and the diversity of sulfatases in the genus Rhodopirellula.</title>
        <authorList>
            <person name="Wegner C.E."/>
            <person name="Richter-Heitmann T."/>
            <person name="Klindworth A."/>
            <person name="Klockow C."/>
            <person name="Richter M."/>
            <person name="Achstetter T."/>
            <person name="Glockner F.O."/>
            <person name="Harder J."/>
        </authorList>
    </citation>
    <scope>NUCLEOTIDE SEQUENCE [LARGE SCALE GENOMIC DNA]</scope>
    <source>
        <strain evidence="2 3">SM41</strain>
    </source>
</reference>
<dbReference type="OrthoDB" id="222662at2"/>
<dbReference type="SUPFAM" id="SSF52540">
    <property type="entry name" value="P-loop containing nucleoside triphosphate hydrolases"/>
    <property type="match status" value="1"/>
</dbReference>
<proteinExistence type="predicted"/>
<name>M5U368_9BACT</name>
<dbReference type="PATRIC" id="fig|1263870.3.peg.2816"/>